<accession>A0A2H3J4L9</accession>
<gene>
    <name evidence="1" type="ORF">WOLCODRAFT_83675</name>
</gene>
<dbReference type="EMBL" id="KB467909">
    <property type="protein sequence ID" value="PCH37180.1"/>
    <property type="molecule type" value="Genomic_DNA"/>
</dbReference>
<dbReference type="STRING" id="742152.A0A2H3J4L9"/>
<dbReference type="OMA" id="HECTANL"/>
<dbReference type="OrthoDB" id="3269417at2759"/>
<reference evidence="1 2" key="1">
    <citation type="journal article" date="2012" name="Science">
        <title>The Paleozoic origin of enzymatic lignin decomposition reconstructed from 31 fungal genomes.</title>
        <authorList>
            <person name="Floudas D."/>
            <person name="Binder M."/>
            <person name="Riley R."/>
            <person name="Barry K."/>
            <person name="Blanchette R.A."/>
            <person name="Henrissat B."/>
            <person name="Martinez A.T."/>
            <person name="Otillar R."/>
            <person name="Spatafora J.W."/>
            <person name="Yadav J.S."/>
            <person name="Aerts A."/>
            <person name="Benoit I."/>
            <person name="Boyd A."/>
            <person name="Carlson A."/>
            <person name="Copeland A."/>
            <person name="Coutinho P.M."/>
            <person name="de Vries R.P."/>
            <person name="Ferreira P."/>
            <person name="Findley K."/>
            <person name="Foster B."/>
            <person name="Gaskell J."/>
            <person name="Glotzer D."/>
            <person name="Gorecki P."/>
            <person name="Heitman J."/>
            <person name="Hesse C."/>
            <person name="Hori C."/>
            <person name="Igarashi K."/>
            <person name="Jurgens J.A."/>
            <person name="Kallen N."/>
            <person name="Kersten P."/>
            <person name="Kohler A."/>
            <person name="Kuees U."/>
            <person name="Kumar T.K.A."/>
            <person name="Kuo A."/>
            <person name="LaButti K."/>
            <person name="Larrondo L.F."/>
            <person name="Lindquist E."/>
            <person name="Ling A."/>
            <person name="Lombard V."/>
            <person name="Lucas S."/>
            <person name="Lundell T."/>
            <person name="Martin R."/>
            <person name="McLaughlin D.J."/>
            <person name="Morgenstern I."/>
            <person name="Morin E."/>
            <person name="Murat C."/>
            <person name="Nagy L.G."/>
            <person name="Nolan M."/>
            <person name="Ohm R.A."/>
            <person name="Patyshakuliyeva A."/>
            <person name="Rokas A."/>
            <person name="Ruiz-Duenas F.J."/>
            <person name="Sabat G."/>
            <person name="Salamov A."/>
            <person name="Samejima M."/>
            <person name="Schmutz J."/>
            <person name="Slot J.C."/>
            <person name="St John F."/>
            <person name="Stenlid J."/>
            <person name="Sun H."/>
            <person name="Sun S."/>
            <person name="Syed K."/>
            <person name="Tsang A."/>
            <person name="Wiebenga A."/>
            <person name="Young D."/>
            <person name="Pisabarro A."/>
            <person name="Eastwood D.C."/>
            <person name="Martin F."/>
            <person name="Cullen D."/>
            <person name="Grigoriev I.V."/>
            <person name="Hibbett D.S."/>
        </authorList>
    </citation>
    <scope>NUCLEOTIDE SEQUENCE [LARGE SCALE GENOMIC DNA]</scope>
    <source>
        <strain evidence="1 2">MD-104</strain>
    </source>
</reference>
<keyword evidence="2" id="KW-1185">Reference proteome</keyword>
<name>A0A2H3J4L9_WOLCO</name>
<organism evidence="1 2">
    <name type="scientific">Wolfiporia cocos (strain MD-104)</name>
    <name type="common">Brown rot fungus</name>
    <dbReference type="NCBI Taxonomy" id="742152"/>
    <lineage>
        <taxon>Eukaryota</taxon>
        <taxon>Fungi</taxon>
        <taxon>Dikarya</taxon>
        <taxon>Basidiomycota</taxon>
        <taxon>Agaricomycotina</taxon>
        <taxon>Agaricomycetes</taxon>
        <taxon>Polyporales</taxon>
        <taxon>Phaeolaceae</taxon>
        <taxon>Wolfiporia</taxon>
    </lineage>
</organism>
<proteinExistence type="predicted"/>
<protein>
    <submittedName>
        <fullName evidence="1">Uncharacterized protein</fullName>
    </submittedName>
</protein>
<evidence type="ECO:0000313" key="1">
    <source>
        <dbReference type="EMBL" id="PCH37180.1"/>
    </source>
</evidence>
<dbReference type="Proteomes" id="UP000218811">
    <property type="component" value="Unassembled WGS sequence"/>
</dbReference>
<sequence length="199" mass="22575">RFHLVPTFGHDTIRHFMNNVSAMKQLAARDFEDILQCIIPVFDMLLPPEHNEVVVMLLFELATWHALAKPCLHMEDNFTVFTRMTESLGDSLHAFINTTCEAYDTQELPKEHAAHGRHTATMCEQGSVISNRKKSRQGKGKGKAMDMNTSSRMANELLNGPKIKKLNLSTYKLHVLANYLQAIQQFGMTDNYSTQAISH</sequence>
<evidence type="ECO:0000313" key="2">
    <source>
        <dbReference type="Proteomes" id="UP000218811"/>
    </source>
</evidence>
<feature type="non-terminal residue" evidence="1">
    <location>
        <position position="1"/>
    </location>
</feature>
<dbReference type="AlphaFoldDB" id="A0A2H3J4L9"/>